<evidence type="ECO:0000313" key="2">
    <source>
        <dbReference type="EMBL" id="KKL06956.1"/>
    </source>
</evidence>
<name>A0A0F9CMR5_9ZZZZ</name>
<organism evidence="2">
    <name type="scientific">marine sediment metagenome</name>
    <dbReference type="NCBI Taxonomy" id="412755"/>
    <lineage>
        <taxon>unclassified sequences</taxon>
        <taxon>metagenomes</taxon>
        <taxon>ecological metagenomes</taxon>
    </lineage>
</organism>
<sequence length="468" mass="52554">VFEGAEPVIGPDAPGTTPTAPRVAHESRGALKQWMDDVLAPQLEENFNSVPVTAESAVLEADLRQWGLEAKANVTTARAVAIDVASAARDFALHDYGKRMGIDLLLAYIYPYQFWHSRTYLKWIKRITNDPFMFSAYSTYRKAMEKTHAGLPEWWKFQLNSNELLGIESDNPFYFNWEATLMPVHGLTNVDFNDKYKRVDFASSTLDDLNKFGPGTWTIFSLALATYYHMKGQEEASARWAGRLTTATRAFRDVTSLLGAKGGAGIEVDPFVNFFSGGIAPYDRPRVARALGDMLDEGYAEEDLIDAGNNQTGPIWEEALARAIRSRASGNLFAFVAGAGFKPRTQTDIQIDRMYNDMYALIKIRPNLSNQEYQDKWEQLRQAYPFLDVVLLSRKGGLERDEAFAWNVLRRIPPSMNREFAGLVGMQEEAISRFYESKGDLSLLTESERLDFMAGIIDLGAILEIPSG</sequence>
<dbReference type="EMBL" id="LAZR01043485">
    <property type="protein sequence ID" value="KKL06956.1"/>
    <property type="molecule type" value="Genomic_DNA"/>
</dbReference>
<accession>A0A0F9CMR5</accession>
<comment type="caution">
    <text evidence="2">The sequence shown here is derived from an EMBL/GenBank/DDBJ whole genome shotgun (WGS) entry which is preliminary data.</text>
</comment>
<feature type="non-terminal residue" evidence="2">
    <location>
        <position position="1"/>
    </location>
</feature>
<feature type="region of interest" description="Disordered" evidence="1">
    <location>
        <begin position="1"/>
        <end position="22"/>
    </location>
</feature>
<protein>
    <submittedName>
        <fullName evidence="2">Uncharacterized protein</fullName>
    </submittedName>
</protein>
<feature type="compositionally biased region" description="Low complexity" evidence="1">
    <location>
        <begin position="10"/>
        <end position="21"/>
    </location>
</feature>
<gene>
    <name evidence="2" type="ORF">LCGC14_2590850</name>
</gene>
<reference evidence="2" key="1">
    <citation type="journal article" date="2015" name="Nature">
        <title>Complex archaea that bridge the gap between prokaryotes and eukaryotes.</title>
        <authorList>
            <person name="Spang A."/>
            <person name="Saw J.H."/>
            <person name="Jorgensen S.L."/>
            <person name="Zaremba-Niedzwiedzka K."/>
            <person name="Martijn J."/>
            <person name="Lind A.E."/>
            <person name="van Eijk R."/>
            <person name="Schleper C."/>
            <person name="Guy L."/>
            <person name="Ettema T.J."/>
        </authorList>
    </citation>
    <scope>NUCLEOTIDE SEQUENCE</scope>
</reference>
<proteinExistence type="predicted"/>
<dbReference type="AlphaFoldDB" id="A0A0F9CMR5"/>
<evidence type="ECO:0000256" key="1">
    <source>
        <dbReference type="SAM" id="MobiDB-lite"/>
    </source>
</evidence>
<feature type="non-terminal residue" evidence="2">
    <location>
        <position position="468"/>
    </location>
</feature>